<comment type="caution">
    <text evidence="1">The sequence shown here is derived from an EMBL/GenBank/DDBJ whole genome shotgun (WGS) entry which is preliminary data.</text>
</comment>
<protein>
    <submittedName>
        <fullName evidence="1">Molybdopterin-dependent oxidoreductase</fullName>
    </submittedName>
</protein>
<dbReference type="EMBL" id="JAUEOZ010000002">
    <property type="protein sequence ID" value="MDN2483788.1"/>
    <property type="molecule type" value="Genomic_DNA"/>
</dbReference>
<name>A0ABT7Y6W5_9VIBR</name>
<proteinExistence type="predicted"/>
<dbReference type="InterPro" id="IPR036374">
    <property type="entry name" value="OxRdtase_Mopterin-bd_sf"/>
</dbReference>
<dbReference type="Gene3D" id="3.90.420.10">
    <property type="entry name" value="Oxidoreductase, molybdopterin-binding domain"/>
    <property type="match status" value="1"/>
</dbReference>
<dbReference type="RefSeq" id="WP_289963866.1">
    <property type="nucleotide sequence ID" value="NZ_JAUEOZ010000002.1"/>
</dbReference>
<organism evidence="1 2">
    <name type="scientific">Vibrio agarivorans</name>
    <dbReference type="NCBI Taxonomy" id="153622"/>
    <lineage>
        <taxon>Bacteria</taxon>
        <taxon>Pseudomonadati</taxon>
        <taxon>Pseudomonadota</taxon>
        <taxon>Gammaproteobacteria</taxon>
        <taxon>Vibrionales</taxon>
        <taxon>Vibrionaceae</taxon>
        <taxon>Vibrio</taxon>
    </lineage>
</organism>
<evidence type="ECO:0000313" key="1">
    <source>
        <dbReference type="EMBL" id="MDN2483788.1"/>
    </source>
</evidence>
<accession>A0ABT7Y6W5</accession>
<dbReference type="SUPFAM" id="SSF56524">
    <property type="entry name" value="Oxidoreductase molybdopterin-binding domain"/>
    <property type="match status" value="1"/>
</dbReference>
<gene>
    <name evidence="1" type="ORF">QWJ08_20770</name>
</gene>
<keyword evidence="2" id="KW-1185">Reference proteome</keyword>
<evidence type="ECO:0000313" key="2">
    <source>
        <dbReference type="Proteomes" id="UP001169719"/>
    </source>
</evidence>
<sequence length="158" mass="18526">MMVRLLAVWLIFASQYLQAGSLTLHPETGQALTLSRQRLEQSLPTHSFSTKLPWHDEALDFAGFRLDELIEHFEIAPPTHVTISALNDYRADIHWSEIIHFNPIVAYRLNGEDIKIRNKGPYWLVFDVQRYPALDNHTYYEKMVWQISDILFHYPSSE</sequence>
<dbReference type="Proteomes" id="UP001169719">
    <property type="component" value="Unassembled WGS sequence"/>
</dbReference>
<reference evidence="1" key="1">
    <citation type="submission" date="2024-05" db="EMBL/GenBank/DDBJ databases">
        <title>Genome Sequences of Four Agar- Degrading Marine Bacteria.</title>
        <authorList>
            <person name="Phillips E.K."/>
            <person name="Shaffer J.C."/>
            <person name="Henson M.W."/>
            <person name="Temperton B."/>
            <person name="Thrash C.J."/>
            <person name="Martin M.O."/>
        </authorList>
    </citation>
    <scope>NUCLEOTIDE SEQUENCE</scope>
    <source>
        <strain evidence="1">EKP203</strain>
    </source>
</reference>